<reference evidence="2 3" key="1">
    <citation type="journal article" date="2015" name="Nat. Commun.">
        <title>Outbred genome sequencing and CRISPR/Cas9 gene editing in butterflies.</title>
        <authorList>
            <person name="Li X."/>
            <person name="Fan D."/>
            <person name="Zhang W."/>
            <person name="Liu G."/>
            <person name="Zhang L."/>
            <person name="Zhao L."/>
            <person name="Fang X."/>
            <person name="Chen L."/>
            <person name="Dong Y."/>
            <person name="Chen Y."/>
            <person name="Ding Y."/>
            <person name="Zhao R."/>
            <person name="Feng M."/>
            <person name="Zhu Y."/>
            <person name="Feng Y."/>
            <person name="Jiang X."/>
            <person name="Zhu D."/>
            <person name="Xiang H."/>
            <person name="Feng X."/>
            <person name="Li S."/>
            <person name="Wang J."/>
            <person name="Zhang G."/>
            <person name="Kronforst M.R."/>
            <person name="Wang W."/>
        </authorList>
    </citation>
    <scope>NUCLEOTIDE SEQUENCE [LARGE SCALE GENOMIC DNA]</scope>
    <source>
        <strain evidence="2">Ya'a_city_454_Px</strain>
        <tissue evidence="2">Whole body</tissue>
    </source>
</reference>
<dbReference type="Proteomes" id="UP000053268">
    <property type="component" value="Unassembled WGS sequence"/>
</dbReference>
<feature type="compositionally biased region" description="Pro residues" evidence="1">
    <location>
        <begin position="123"/>
        <end position="132"/>
    </location>
</feature>
<proteinExistence type="predicted"/>
<feature type="region of interest" description="Disordered" evidence="1">
    <location>
        <begin position="118"/>
        <end position="137"/>
    </location>
</feature>
<feature type="compositionally biased region" description="Low complexity" evidence="1">
    <location>
        <begin position="206"/>
        <end position="218"/>
    </location>
</feature>
<gene>
    <name evidence="2" type="ORF">RR46_03008</name>
</gene>
<evidence type="ECO:0000313" key="3">
    <source>
        <dbReference type="Proteomes" id="UP000053268"/>
    </source>
</evidence>
<name>A0A194Q9W9_PAPXU</name>
<sequence length="285" mass="30387">MGLIGTKCGGKAGTAVTAGTETVTLNGATATSNKLQAASTIQRSQSNSAGDLRDTNMEFKFVLKYAGGFPDVAQHTAPLWTQLPDTYDVLGNIEWVQRAACRGARVRPCLPWRESVGKFNAAPSPPPRPLPPAASRSTKSLNARQCMFIALTVDTGHERERDMSNGVPFTMAARVSETESCVQRESIPCERREVQDASGAGGSGGSRLALSGAPARARPAPPRAPCLQRPAFCGFCDRSSLVSAGYIWLIALNGRIRTGDGVTPRAEPPVTQHSREAYPCILTFK</sequence>
<dbReference type="EMBL" id="KQ459472">
    <property type="protein sequence ID" value="KPJ00221.1"/>
    <property type="molecule type" value="Genomic_DNA"/>
</dbReference>
<protein>
    <submittedName>
        <fullName evidence="2">Uncharacterized protein</fullName>
    </submittedName>
</protein>
<keyword evidence="3" id="KW-1185">Reference proteome</keyword>
<feature type="region of interest" description="Disordered" evidence="1">
    <location>
        <begin position="192"/>
        <end position="222"/>
    </location>
</feature>
<evidence type="ECO:0000256" key="1">
    <source>
        <dbReference type="SAM" id="MobiDB-lite"/>
    </source>
</evidence>
<dbReference type="AlphaFoldDB" id="A0A194Q9W9"/>
<organism evidence="2 3">
    <name type="scientific">Papilio xuthus</name>
    <name type="common">Asian swallowtail butterfly</name>
    <dbReference type="NCBI Taxonomy" id="66420"/>
    <lineage>
        <taxon>Eukaryota</taxon>
        <taxon>Metazoa</taxon>
        <taxon>Ecdysozoa</taxon>
        <taxon>Arthropoda</taxon>
        <taxon>Hexapoda</taxon>
        <taxon>Insecta</taxon>
        <taxon>Pterygota</taxon>
        <taxon>Neoptera</taxon>
        <taxon>Endopterygota</taxon>
        <taxon>Lepidoptera</taxon>
        <taxon>Glossata</taxon>
        <taxon>Ditrysia</taxon>
        <taxon>Papilionoidea</taxon>
        <taxon>Papilionidae</taxon>
        <taxon>Papilioninae</taxon>
        <taxon>Papilio</taxon>
    </lineage>
</organism>
<evidence type="ECO:0000313" key="2">
    <source>
        <dbReference type="EMBL" id="KPJ00221.1"/>
    </source>
</evidence>
<accession>A0A194Q9W9</accession>